<dbReference type="InterPro" id="IPR041700">
    <property type="entry name" value="OMP_b-brl_3"/>
</dbReference>
<evidence type="ECO:0000259" key="4">
    <source>
        <dbReference type="Pfam" id="PF14905"/>
    </source>
</evidence>
<evidence type="ECO:0000313" key="6">
    <source>
        <dbReference type="Proteomes" id="UP000289792"/>
    </source>
</evidence>
<dbReference type="GO" id="GO:0009279">
    <property type="term" value="C:cell outer membrane"/>
    <property type="evidence" value="ECO:0007669"/>
    <property type="project" value="UniProtKB-SubCell"/>
</dbReference>
<proteinExistence type="predicted"/>
<evidence type="ECO:0000256" key="3">
    <source>
        <dbReference type="ARBA" id="ARBA00023237"/>
    </source>
</evidence>
<dbReference type="Proteomes" id="UP000289792">
    <property type="component" value="Unassembled WGS sequence"/>
</dbReference>
<dbReference type="SUPFAM" id="SSF49464">
    <property type="entry name" value="Carboxypeptidase regulatory domain-like"/>
    <property type="match status" value="1"/>
</dbReference>
<dbReference type="SUPFAM" id="SSF56935">
    <property type="entry name" value="Porins"/>
    <property type="match status" value="1"/>
</dbReference>
<dbReference type="Pfam" id="PF13620">
    <property type="entry name" value="CarboxypepD_reg"/>
    <property type="match status" value="1"/>
</dbReference>
<dbReference type="Gene3D" id="2.40.170.20">
    <property type="entry name" value="TonB-dependent receptor, beta-barrel domain"/>
    <property type="match status" value="1"/>
</dbReference>
<dbReference type="PANTHER" id="PTHR40980:SF4">
    <property type="entry name" value="TONB-DEPENDENT RECEPTOR-LIKE BETA-BARREL DOMAIN-CONTAINING PROTEIN"/>
    <property type="match status" value="1"/>
</dbReference>
<keyword evidence="6" id="KW-1185">Reference proteome</keyword>
<protein>
    <submittedName>
        <fullName evidence="5">TonB-dependent receptor</fullName>
    </submittedName>
</protein>
<keyword evidence="5" id="KW-0675">Receptor</keyword>
<evidence type="ECO:0000256" key="1">
    <source>
        <dbReference type="ARBA" id="ARBA00004442"/>
    </source>
</evidence>
<dbReference type="Pfam" id="PF14905">
    <property type="entry name" value="OMP_b-brl_3"/>
    <property type="match status" value="1"/>
</dbReference>
<keyword evidence="2" id="KW-0472">Membrane</keyword>
<evidence type="ECO:0000256" key="2">
    <source>
        <dbReference type="ARBA" id="ARBA00023136"/>
    </source>
</evidence>
<dbReference type="InterPro" id="IPR036942">
    <property type="entry name" value="Beta-barrel_TonB_sf"/>
</dbReference>
<feature type="domain" description="Outer membrane protein beta-barrel" evidence="4">
    <location>
        <begin position="358"/>
        <end position="763"/>
    </location>
</feature>
<keyword evidence="3" id="KW-0998">Cell outer membrane</keyword>
<dbReference type="PANTHER" id="PTHR40980">
    <property type="entry name" value="PLUG DOMAIN-CONTAINING PROTEIN"/>
    <property type="match status" value="1"/>
</dbReference>
<dbReference type="InterPro" id="IPR008969">
    <property type="entry name" value="CarboxyPept-like_regulatory"/>
</dbReference>
<evidence type="ECO:0000313" key="5">
    <source>
        <dbReference type="EMBL" id="RXJ52905.1"/>
    </source>
</evidence>
<name>A0A4Q0XLS1_9FLAO</name>
<dbReference type="EMBL" id="SDDZ01000001">
    <property type="protein sequence ID" value="RXJ52905.1"/>
    <property type="molecule type" value="Genomic_DNA"/>
</dbReference>
<sequence length="790" mass="89775">MSFAQNYAISGFADDIDGHPIAFANVILMKAADSSVVKGVSTNDKGFFLLEKLAPDDYLLKLSYLGFTDVYKSVLVDGVIDIGIIVLYESSEELDEVSIIVKTPTLRKEADRLVFNVENTALIEGNIFDLLKSTPGVLVMDNNIQVKNSTPTVYINDKKVHLSSEELVQLLESSSANSIKSVEVITNPSAKYDAESGAVINIVMSKNLVTGYRGNVFGNFTQGVFPRYDAGMSHFFKNDKIDFFANYTYSHDKINRGQEDVINYLDGSNNIDQTFKSETNRNTWSRTHNFNFNFDYNINEKNTLSLSSNVLVLPYFEYKINNNTNVFDANQNLDYYFDANNLSNDDKYNLGFDLDYVHKFEKAGEKLSANAHFTTYNYNRNQNVKSNYFDSDDSFLATTAFRTDNLQDTEIYTAKVDYNLPIDDASNLEIGVKGSNIQSASNITQFDIVNGTETIDPNNTNAFDYDETIYAGYVNFSKDWEKLSLQTGLRAEKTLVEGLSVFDNVTNTQDYLEWFPTASLNYTFSDNFSLYTNYKRSIGRPDYQSLNPFQFYLNDVTIVAGNPNLKPVIVDNVVLGTSLGQGVYTVEAYYKAYSNNIFELPLQDNVNNILTYTPLNLDKTVEYGIDFITYFNVIDTWSVYFATSFFNAEDQGQIDGSEFKKDLWSNYTVLSNDMTFLKDRSLTANFTLVYLSKSISGFREVNEILMSNLSISKKILKNKGTISLVVSDLFNTQNFNVSSRYLNQNNSTYFDQDTRTIKLGFRYKFGNTNLETNQRQVTEEETERLEKKQN</sequence>
<comment type="caution">
    <text evidence="5">The sequence shown here is derived from an EMBL/GenBank/DDBJ whole genome shotgun (WGS) entry which is preliminary data.</text>
</comment>
<dbReference type="OrthoDB" id="8764943at2"/>
<reference evidence="5 6" key="1">
    <citation type="submission" date="2019-01" db="EMBL/GenBank/DDBJ databases">
        <title>Genome sequence of the Antarctic species Gelidibacter gilvus ACAM 158(T).</title>
        <authorList>
            <person name="Bowman J.P."/>
        </authorList>
    </citation>
    <scope>NUCLEOTIDE SEQUENCE [LARGE SCALE GENOMIC DNA]</scope>
    <source>
        <strain evidence="5 6">IC158</strain>
    </source>
</reference>
<gene>
    <name evidence="5" type="ORF">ESZ48_01500</name>
</gene>
<accession>A0A4Q0XLS1</accession>
<dbReference type="AlphaFoldDB" id="A0A4Q0XLS1"/>
<comment type="subcellular location">
    <subcellularLocation>
        <location evidence="1">Cell outer membrane</location>
    </subcellularLocation>
</comment>
<organism evidence="5 6">
    <name type="scientific">Gelidibacter gilvus</name>
    <dbReference type="NCBI Taxonomy" id="59602"/>
    <lineage>
        <taxon>Bacteria</taxon>
        <taxon>Pseudomonadati</taxon>
        <taxon>Bacteroidota</taxon>
        <taxon>Flavobacteriia</taxon>
        <taxon>Flavobacteriales</taxon>
        <taxon>Flavobacteriaceae</taxon>
        <taxon>Gelidibacter</taxon>
    </lineage>
</organism>